<dbReference type="EMBL" id="CP097330">
    <property type="protein sequence ID" value="URF03817.1"/>
    <property type="molecule type" value="Genomic_DNA"/>
</dbReference>
<protein>
    <submittedName>
        <fullName evidence="4">Efflux transporter outer membrane subunit</fullName>
    </submittedName>
</protein>
<dbReference type="GO" id="GO:0005886">
    <property type="term" value="C:plasma membrane"/>
    <property type="evidence" value="ECO:0007669"/>
    <property type="project" value="UniProtKB-SubCell"/>
</dbReference>
<dbReference type="Proteomes" id="UP000318943">
    <property type="component" value="Unassembled WGS sequence"/>
</dbReference>
<dbReference type="NCBIfam" id="TIGR01845">
    <property type="entry name" value="outer_NodT"/>
    <property type="match status" value="1"/>
</dbReference>
<evidence type="ECO:0000256" key="1">
    <source>
        <dbReference type="ARBA" id="ARBA00007613"/>
    </source>
</evidence>
<name>A0AAE9I0N7_9BURK</name>
<evidence type="ECO:0000313" key="4">
    <source>
        <dbReference type="EMBL" id="URF03817.1"/>
    </source>
</evidence>
<evidence type="ECO:0000313" key="5">
    <source>
        <dbReference type="Proteomes" id="UP000318943"/>
    </source>
</evidence>
<reference evidence="4" key="3">
    <citation type="submission" date="2022-05" db="EMBL/GenBank/DDBJ databases">
        <authorList>
            <person name="Kunte H.-J."/>
        </authorList>
    </citation>
    <scope>NUCLEOTIDE SEQUENCE</scope>
    <source>
        <strain evidence="4">G5</strain>
    </source>
</reference>
<reference evidence="4" key="2">
    <citation type="journal article" date="2022" name="Microbiol. Resour. Announc.">
        <title>Genome Sequence of Cupriavidus campinensis Strain G5, a Member of a Bacterial Consortium Capable of Polyethylene Degradation.</title>
        <authorList>
            <person name="Schneider B."/>
            <person name="Pfeiffer F."/>
            <person name="Dyall-Smith M."/>
            <person name="Kunte H.J."/>
        </authorList>
    </citation>
    <scope>NUCLEOTIDE SEQUENCE</scope>
    <source>
        <strain evidence="4">G5</strain>
    </source>
</reference>
<dbReference type="SUPFAM" id="SSF56954">
    <property type="entry name" value="Outer membrane efflux proteins (OEP)"/>
    <property type="match status" value="1"/>
</dbReference>
<keyword evidence="2" id="KW-0472">Membrane</keyword>
<keyword evidence="2" id="KW-0449">Lipoprotein</keyword>
<comment type="similarity">
    <text evidence="1 2">Belongs to the outer membrane factor (OMF) (TC 1.B.17) family.</text>
</comment>
<dbReference type="PANTHER" id="PTHR30203">
    <property type="entry name" value="OUTER MEMBRANE CATION EFFLUX PROTEIN"/>
    <property type="match status" value="1"/>
</dbReference>
<dbReference type="RefSeq" id="WP_144200462.1">
    <property type="nucleotide sequence ID" value="NZ_CAJPVH010000006.1"/>
</dbReference>
<evidence type="ECO:0000256" key="2">
    <source>
        <dbReference type="RuleBase" id="RU362097"/>
    </source>
</evidence>
<dbReference type="InterPro" id="IPR003423">
    <property type="entry name" value="OMP_efflux"/>
</dbReference>
<reference evidence="3 5" key="1">
    <citation type="submission" date="2019-05" db="EMBL/GenBank/DDBJ databases">
        <title>Whole genome sequence analysis of Cupriavidus campinensis S14E4C strain.</title>
        <authorList>
            <person name="Abbaszade G."/>
            <person name="Szabo A."/>
            <person name="Toumi M."/>
            <person name="Toth E."/>
        </authorList>
    </citation>
    <scope>NUCLEOTIDE SEQUENCE [LARGE SCALE GENOMIC DNA]</scope>
    <source>
        <strain evidence="3 5">S14E4C</strain>
    </source>
</reference>
<comment type="subcellular location">
    <subcellularLocation>
        <location evidence="2">Cell membrane</location>
        <topology evidence="2">Lipid-anchor</topology>
    </subcellularLocation>
</comment>
<dbReference type="AlphaFoldDB" id="A0AAE9I0N7"/>
<dbReference type="Gene3D" id="1.20.1600.10">
    <property type="entry name" value="Outer membrane efflux proteins (OEP)"/>
    <property type="match status" value="1"/>
</dbReference>
<proteinExistence type="inferred from homology"/>
<dbReference type="EMBL" id="VCIZ01000013">
    <property type="protein sequence ID" value="TSP10878.1"/>
    <property type="molecule type" value="Genomic_DNA"/>
</dbReference>
<accession>A0AAE9I0N7</accession>
<dbReference type="Gene3D" id="2.20.200.10">
    <property type="entry name" value="Outer membrane efflux proteins (OEP)"/>
    <property type="match status" value="1"/>
</dbReference>
<evidence type="ECO:0000313" key="3">
    <source>
        <dbReference type="EMBL" id="TSP10878.1"/>
    </source>
</evidence>
<keyword evidence="5" id="KW-1185">Reference proteome</keyword>
<gene>
    <name evidence="3" type="ORF">FGG12_20705</name>
    <name evidence="4" type="ORF">M5D45_15130</name>
</gene>
<dbReference type="Pfam" id="PF02321">
    <property type="entry name" value="OEP"/>
    <property type="match status" value="2"/>
</dbReference>
<keyword evidence="2" id="KW-0564">Palmitate</keyword>
<organism evidence="4 6">
    <name type="scientific">Cupriavidus campinensis</name>
    <dbReference type="NCBI Taxonomy" id="151783"/>
    <lineage>
        <taxon>Bacteria</taxon>
        <taxon>Pseudomonadati</taxon>
        <taxon>Pseudomonadota</taxon>
        <taxon>Betaproteobacteria</taxon>
        <taxon>Burkholderiales</taxon>
        <taxon>Burkholderiaceae</taxon>
        <taxon>Cupriavidus</taxon>
    </lineage>
</organism>
<dbReference type="GO" id="GO:0015562">
    <property type="term" value="F:efflux transmembrane transporter activity"/>
    <property type="evidence" value="ECO:0007669"/>
    <property type="project" value="InterPro"/>
</dbReference>
<evidence type="ECO:0000313" key="6">
    <source>
        <dbReference type="Proteomes" id="UP001056132"/>
    </source>
</evidence>
<dbReference type="InterPro" id="IPR010131">
    <property type="entry name" value="MdtP/NodT-like"/>
</dbReference>
<dbReference type="KEGG" id="ccam:M5D45_15130"/>
<keyword evidence="2" id="KW-0812">Transmembrane</keyword>
<dbReference type="Proteomes" id="UP001056132">
    <property type="component" value="Chromosome 1"/>
</dbReference>
<keyword evidence="2" id="KW-1134">Transmembrane beta strand</keyword>
<dbReference type="PROSITE" id="PS51257">
    <property type="entry name" value="PROKAR_LIPOPROTEIN"/>
    <property type="match status" value="1"/>
</dbReference>
<sequence>MNAVLRSTAMSAACLAILGGCAIGPDYARPEAAEPPSYRIDAGVLTVAADSDWWNSFNDPVLTAMVEAALRSNYDVRIAAARIEEFRGQLMVARSGFYPQLNATASAARQKSGSFNGTPFAALGGPRNSYETLLNASWEIDLWGRIRRQAESAEASLWNAEYTRRGVVLALAASVVQGYATLRGLDAQLDVARATLDARGRALDIFQQRYQGGVISQVELSQAENDFYSTEATIPPLRTSIAQTENALSVLLGREPGPVERGKPVNALMAPAIGADLPAALLARRPDVLQAEQTAVAANAQVGAALALFLPSVNLSGFFGALATSPAGLWQSASQIWGFGANLAQPVFQGGAIRGQVNTAEAVRDQAMLGYQFSVLNALADVNNQLSNGLETRNRLGSLRRQEQSLLIYADQSSARYEGGYSSYLEVTDAQEKLFTVQLAAIQGQVDVLTATAALYKSLGGGWPAIPSDVRDAGLTGDARATVPPPPPPAK</sequence>